<gene>
    <name evidence="1" type="ORF">METZ01_LOCUS205920</name>
</gene>
<accession>A0A382EQJ5</accession>
<organism evidence="1">
    <name type="scientific">marine metagenome</name>
    <dbReference type="NCBI Taxonomy" id="408172"/>
    <lineage>
        <taxon>unclassified sequences</taxon>
        <taxon>metagenomes</taxon>
        <taxon>ecological metagenomes</taxon>
    </lineage>
</organism>
<proteinExistence type="predicted"/>
<dbReference type="EMBL" id="UINC01045829">
    <property type="protein sequence ID" value="SVB53066.1"/>
    <property type="molecule type" value="Genomic_DNA"/>
</dbReference>
<reference evidence="1" key="1">
    <citation type="submission" date="2018-05" db="EMBL/GenBank/DDBJ databases">
        <authorList>
            <person name="Lanie J.A."/>
            <person name="Ng W.-L."/>
            <person name="Kazmierczak K.M."/>
            <person name="Andrzejewski T.M."/>
            <person name="Davidsen T.M."/>
            <person name="Wayne K.J."/>
            <person name="Tettelin H."/>
            <person name="Glass J.I."/>
            <person name="Rusch D."/>
            <person name="Podicherti R."/>
            <person name="Tsui H.-C.T."/>
            <person name="Winkler M.E."/>
        </authorList>
    </citation>
    <scope>NUCLEOTIDE SEQUENCE</scope>
</reference>
<dbReference type="AlphaFoldDB" id="A0A382EQJ5"/>
<sequence length="26" mass="2945">MIFPPAEGILLFYVLNQPPETRDGIN</sequence>
<name>A0A382EQJ5_9ZZZZ</name>
<evidence type="ECO:0000313" key="1">
    <source>
        <dbReference type="EMBL" id="SVB53066.1"/>
    </source>
</evidence>
<protein>
    <submittedName>
        <fullName evidence="1">Uncharacterized protein</fullName>
    </submittedName>
</protein>
<feature type="non-terminal residue" evidence="1">
    <location>
        <position position="26"/>
    </location>
</feature>